<evidence type="ECO:0000313" key="1">
    <source>
        <dbReference type="EMBL" id="OQK18007.1"/>
    </source>
</evidence>
<dbReference type="Proteomes" id="UP000191980">
    <property type="component" value="Unassembled WGS sequence"/>
</dbReference>
<evidence type="ECO:0000313" key="2">
    <source>
        <dbReference type="Proteomes" id="UP000191980"/>
    </source>
</evidence>
<dbReference type="RefSeq" id="WP_080522613.1">
    <property type="nucleotide sequence ID" value="NZ_LPUF01000001.1"/>
</dbReference>
<sequence>MLNSLLTHRDQLTNIAMPLTHSGDGICSPVRGRKAAFNAVFYCPSKIIEAGLVRFNTSLVDCIEQPLIGLAVSLYGTANLIQSTSKKIAVLRGGLFQKQGHKPMLNYTQNPHNISVSAIKKQSIQKQLEIISQALTIFCFDSSKINKDQLKQDALELARMLDEIEHDNQRKTSRFNVLAKGTRRLIAERVTFNQAKQYPDCIVKFSCMEASL</sequence>
<keyword evidence="2" id="KW-1185">Reference proteome</keyword>
<organism evidence="1 2">
    <name type="scientific">Methyloprofundus sedimenti</name>
    <dbReference type="NCBI Taxonomy" id="1420851"/>
    <lineage>
        <taxon>Bacteria</taxon>
        <taxon>Pseudomonadati</taxon>
        <taxon>Pseudomonadota</taxon>
        <taxon>Gammaproteobacteria</taxon>
        <taxon>Methylococcales</taxon>
        <taxon>Methylococcaceae</taxon>
        <taxon>Methyloprofundus</taxon>
    </lineage>
</organism>
<dbReference type="AlphaFoldDB" id="A0A1V8M914"/>
<dbReference type="STRING" id="1420851.AU255_09165"/>
<reference evidence="1 2" key="1">
    <citation type="submission" date="2015-12" db="EMBL/GenBank/DDBJ databases">
        <authorList>
            <person name="Shamseldin A."/>
            <person name="Moawad H."/>
            <person name="Abd El-Rahim W.M."/>
            <person name="Sadowsky M.J."/>
        </authorList>
    </citation>
    <scope>NUCLEOTIDE SEQUENCE [LARGE SCALE GENOMIC DNA]</scope>
    <source>
        <strain evidence="1 2">WF1</strain>
    </source>
</reference>
<protein>
    <submittedName>
        <fullName evidence="1">Uncharacterized protein</fullName>
    </submittedName>
</protein>
<comment type="caution">
    <text evidence="1">The sequence shown here is derived from an EMBL/GenBank/DDBJ whole genome shotgun (WGS) entry which is preliminary data.</text>
</comment>
<accession>A0A1V8M914</accession>
<dbReference type="EMBL" id="LPUF01000001">
    <property type="protein sequence ID" value="OQK18007.1"/>
    <property type="molecule type" value="Genomic_DNA"/>
</dbReference>
<proteinExistence type="predicted"/>
<gene>
    <name evidence="1" type="ORF">AU255_09165</name>
</gene>
<name>A0A1V8M914_9GAMM</name>